<dbReference type="InterPro" id="IPR011050">
    <property type="entry name" value="Pectin_lyase_fold/virulence"/>
</dbReference>
<sequence length="429" mass="46034">MFITATGLPTRSSPVSIHGNTATGLPTRSSPVSIHGNTATGLPTRSSLVSIHGNTATGLPTRSSLVSIHGNTATGLPTRSSPVSIHGNTATGLPTRSSLVSIHGNTATGLPTRSSPVSIHGNTATGLPTRSSPVSIHGNTAQGLVRHPTKRKSSGGRFDYDNTLISTKAIKNALSCSKLALQSESSTDHEESQKVLSTSAPASTNCLLGNFEESVLNGRIEPIGVVEGFTAEIGAGGSFCPKHITLPVTAYFFQLSDDNAPSPYLLDTIELYKLKTPHLRGDISQIPTPIYSSTPAPVKPVQKQIPRPIPQRKPDIKKSKKTVSSVLPNNTIKQAFQHFCNMKAAPDTMDELIKYTDTYFENTFKTLEAFALHAGRKTIDESDVELLMRRQGFITEKQPLNVLVENILPLELRQEIIPMARANNVIEPL</sequence>
<feature type="region of interest" description="Disordered" evidence="6">
    <location>
        <begin position="295"/>
        <end position="321"/>
    </location>
</feature>
<dbReference type="SMART" id="SM01177">
    <property type="entry name" value="DUF4210"/>
    <property type="match status" value="1"/>
</dbReference>
<dbReference type="GO" id="GO:0000278">
    <property type="term" value="P:mitotic cell cycle"/>
    <property type="evidence" value="ECO:0007669"/>
    <property type="project" value="TreeGrafter"/>
</dbReference>
<dbReference type="GO" id="GO:0007059">
    <property type="term" value="P:chromosome segregation"/>
    <property type="evidence" value="ECO:0007669"/>
    <property type="project" value="TreeGrafter"/>
</dbReference>
<organism evidence="8 9">
    <name type="scientific">Mytilus edulis</name>
    <name type="common">Blue mussel</name>
    <dbReference type="NCBI Taxonomy" id="6550"/>
    <lineage>
        <taxon>Eukaryota</taxon>
        <taxon>Metazoa</taxon>
        <taxon>Spiralia</taxon>
        <taxon>Lophotrochozoa</taxon>
        <taxon>Mollusca</taxon>
        <taxon>Bivalvia</taxon>
        <taxon>Autobranchia</taxon>
        <taxon>Pteriomorphia</taxon>
        <taxon>Mytilida</taxon>
        <taxon>Mytiloidea</taxon>
        <taxon>Mytilidae</taxon>
        <taxon>Mytilinae</taxon>
        <taxon>Mytilus</taxon>
    </lineage>
</organism>
<name>A0A8S3PN04_MYTED</name>
<dbReference type="CDD" id="cd22920">
    <property type="entry name" value="HFD_CENP-T"/>
    <property type="match status" value="1"/>
</dbReference>
<evidence type="ECO:0000259" key="7">
    <source>
        <dbReference type="SMART" id="SM01177"/>
    </source>
</evidence>
<comment type="subcellular location">
    <subcellularLocation>
        <location evidence="2">Chromosome</location>
    </subcellularLocation>
    <subcellularLocation>
        <location evidence="1">Nucleus</location>
    </subcellularLocation>
</comment>
<dbReference type="InterPro" id="IPR035425">
    <property type="entry name" value="CENP-T/H4_C"/>
</dbReference>
<evidence type="ECO:0000256" key="2">
    <source>
        <dbReference type="ARBA" id="ARBA00004286"/>
    </source>
</evidence>
<dbReference type="Proteomes" id="UP000683360">
    <property type="component" value="Unassembled WGS sequence"/>
</dbReference>
<keyword evidence="4" id="KW-0158">Chromosome</keyword>
<dbReference type="InterPro" id="IPR009072">
    <property type="entry name" value="Histone-fold"/>
</dbReference>
<reference evidence="8" key="1">
    <citation type="submission" date="2021-03" db="EMBL/GenBank/DDBJ databases">
        <authorList>
            <person name="Bekaert M."/>
        </authorList>
    </citation>
    <scope>NUCLEOTIDE SEQUENCE</scope>
</reference>
<evidence type="ECO:0000256" key="4">
    <source>
        <dbReference type="ARBA" id="ARBA00022454"/>
    </source>
</evidence>
<comment type="caution">
    <text evidence="8">The sequence shown here is derived from an EMBL/GenBank/DDBJ whole genome shotgun (WGS) entry which is preliminary data.</text>
</comment>
<evidence type="ECO:0000313" key="9">
    <source>
        <dbReference type="Proteomes" id="UP000683360"/>
    </source>
</evidence>
<evidence type="ECO:0000256" key="3">
    <source>
        <dbReference type="ARBA" id="ARBA00010137"/>
    </source>
</evidence>
<dbReference type="GO" id="GO:0046982">
    <property type="term" value="F:protein heterodimerization activity"/>
    <property type="evidence" value="ECO:0007669"/>
    <property type="project" value="InterPro"/>
</dbReference>
<dbReference type="SUPFAM" id="SSF51126">
    <property type="entry name" value="Pectin lyase-like"/>
    <property type="match status" value="1"/>
</dbReference>
<feature type="domain" description="Atos-like conserved" evidence="7">
    <location>
        <begin position="207"/>
        <end position="265"/>
    </location>
</feature>
<dbReference type="SUPFAM" id="SSF47113">
    <property type="entry name" value="Histone-fold"/>
    <property type="match status" value="1"/>
</dbReference>
<dbReference type="GO" id="GO:0003677">
    <property type="term" value="F:DNA binding"/>
    <property type="evidence" value="ECO:0007669"/>
    <property type="project" value="InterPro"/>
</dbReference>
<dbReference type="PANTHER" id="PTHR46904">
    <property type="entry name" value="CENTROMERE PROTEIN T"/>
    <property type="match status" value="1"/>
</dbReference>
<gene>
    <name evidence="8" type="ORF">MEDL_609</name>
</gene>
<dbReference type="OrthoDB" id="10071681at2759"/>
<dbReference type="InterPro" id="IPR025261">
    <property type="entry name" value="Atos-like_cons_dom"/>
</dbReference>
<dbReference type="AlphaFoldDB" id="A0A8S3PN04"/>
<proteinExistence type="inferred from homology"/>
<dbReference type="GO" id="GO:0005634">
    <property type="term" value="C:nucleus"/>
    <property type="evidence" value="ECO:0007669"/>
    <property type="project" value="UniProtKB-SubCell"/>
</dbReference>
<dbReference type="Pfam" id="PF15511">
    <property type="entry name" value="CENP-T_C"/>
    <property type="match status" value="1"/>
</dbReference>
<dbReference type="Pfam" id="PF13915">
    <property type="entry name" value="DUF4210"/>
    <property type="match status" value="1"/>
</dbReference>
<keyword evidence="5" id="KW-0539">Nucleus</keyword>
<accession>A0A8S3PN04</accession>
<evidence type="ECO:0000256" key="5">
    <source>
        <dbReference type="ARBA" id="ARBA00023242"/>
    </source>
</evidence>
<evidence type="ECO:0000256" key="6">
    <source>
        <dbReference type="SAM" id="MobiDB-lite"/>
    </source>
</evidence>
<evidence type="ECO:0000313" key="8">
    <source>
        <dbReference type="EMBL" id="CAG2184982.1"/>
    </source>
</evidence>
<dbReference type="Gene3D" id="1.10.20.10">
    <property type="entry name" value="Histone, subunit A"/>
    <property type="match status" value="1"/>
</dbReference>
<dbReference type="GO" id="GO:0051382">
    <property type="term" value="P:kinetochore assembly"/>
    <property type="evidence" value="ECO:0007669"/>
    <property type="project" value="InterPro"/>
</dbReference>
<protein>
    <submittedName>
        <fullName evidence="8">Protein FAM214A</fullName>
    </submittedName>
</protein>
<dbReference type="InterPro" id="IPR028255">
    <property type="entry name" value="CENP-T"/>
</dbReference>
<evidence type="ECO:0000256" key="1">
    <source>
        <dbReference type="ARBA" id="ARBA00004123"/>
    </source>
</evidence>
<keyword evidence="9" id="KW-1185">Reference proteome</keyword>
<dbReference type="EMBL" id="CAJPWZ010000052">
    <property type="protein sequence ID" value="CAG2184982.1"/>
    <property type="molecule type" value="Genomic_DNA"/>
</dbReference>
<comment type="similarity">
    <text evidence="3">Belongs to the CENP-T/CNN1 family.</text>
</comment>
<dbReference type="PANTHER" id="PTHR46904:SF1">
    <property type="entry name" value="CENTROMERE PROTEIN T"/>
    <property type="match status" value="1"/>
</dbReference>
<dbReference type="GO" id="GO:0000776">
    <property type="term" value="C:kinetochore"/>
    <property type="evidence" value="ECO:0007669"/>
    <property type="project" value="InterPro"/>
</dbReference>